<proteinExistence type="predicted"/>
<keyword evidence="2" id="KW-1185">Reference proteome</keyword>
<organism evidence="1 2">
    <name type="scientific">Nephila pilipes</name>
    <name type="common">Giant wood spider</name>
    <name type="synonym">Nephila maculata</name>
    <dbReference type="NCBI Taxonomy" id="299642"/>
    <lineage>
        <taxon>Eukaryota</taxon>
        <taxon>Metazoa</taxon>
        <taxon>Ecdysozoa</taxon>
        <taxon>Arthropoda</taxon>
        <taxon>Chelicerata</taxon>
        <taxon>Arachnida</taxon>
        <taxon>Araneae</taxon>
        <taxon>Araneomorphae</taxon>
        <taxon>Entelegynae</taxon>
        <taxon>Araneoidea</taxon>
        <taxon>Nephilidae</taxon>
        <taxon>Nephila</taxon>
    </lineage>
</organism>
<feature type="non-terminal residue" evidence="1">
    <location>
        <position position="109"/>
    </location>
</feature>
<dbReference type="AlphaFoldDB" id="A0A8X6UJH5"/>
<gene>
    <name evidence="1" type="primary">NCL1_34639</name>
    <name evidence="1" type="ORF">NPIL_564961</name>
</gene>
<evidence type="ECO:0000313" key="1">
    <source>
        <dbReference type="EMBL" id="GFU27289.1"/>
    </source>
</evidence>
<accession>A0A8X6UJH5</accession>
<protein>
    <submittedName>
        <fullName evidence="1">Uncharacterized protein</fullName>
    </submittedName>
</protein>
<sequence>KLPSKWEGREASPWYDYSAHSELDKCLKKEAKECEVENSSIVQDLLDTYSDTCTEGTPMNALFQKHRCCLYEQTTIVNVLCMQMVMREILALGSPDQDNYEEKVRKLGC</sequence>
<feature type="non-terminal residue" evidence="1">
    <location>
        <position position="1"/>
    </location>
</feature>
<dbReference type="EMBL" id="BMAW01032807">
    <property type="protein sequence ID" value="GFU27289.1"/>
    <property type="molecule type" value="Genomic_DNA"/>
</dbReference>
<reference evidence="1" key="1">
    <citation type="submission" date="2020-08" db="EMBL/GenBank/DDBJ databases">
        <title>Multicomponent nature underlies the extraordinary mechanical properties of spider dragline silk.</title>
        <authorList>
            <person name="Kono N."/>
            <person name="Nakamura H."/>
            <person name="Mori M."/>
            <person name="Yoshida Y."/>
            <person name="Ohtoshi R."/>
            <person name="Malay A.D."/>
            <person name="Moran D.A.P."/>
            <person name="Tomita M."/>
            <person name="Numata K."/>
            <person name="Arakawa K."/>
        </authorList>
    </citation>
    <scope>NUCLEOTIDE SEQUENCE</scope>
</reference>
<name>A0A8X6UJH5_NEPPI</name>
<dbReference type="Proteomes" id="UP000887013">
    <property type="component" value="Unassembled WGS sequence"/>
</dbReference>
<comment type="caution">
    <text evidence="1">The sequence shown here is derived from an EMBL/GenBank/DDBJ whole genome shotgun (WGS) entry which is preliminary data.</text>
</comment>
<evidence type="ECO:0000313" key="2">
    <source>
        <dbReference type="Proteomes" id="UP000887013"/>
    </source>
</evidence>